<dbReference type="Gene3D" id="2.60.120.620">
    <property type="entry name" value="q2cbj1_9rhob like domain"/>
    <property type="match status" value="1"/>
</dbReference>
<dbReference type="OrthoDB" id="407832at2759"/>
<accession>A0A167ISY4</accession>
<evidence type="ECO:0000313" key="2">
    <source>
        <dbReference type="EMBL" id="KZO92925.1"/>
    </source>
</evidence>
<dbReference type="PANTHER" id="PTHR37563:SF2">
    <property type="entry name" value="PHYTANOYL-COA DIOXYGENASE FAMILY PROTEIN (AFU_ORTHOLOGUE AFUA_2G03330)"/>
    <property type="match status" value="1"/>
</dbReference>
<protein>
    <recommendedName>
        <fullName evidence="4">Phytanoyl-CoA dioxygenase family protein</fullName>
    </recommendedName>
</protein>
<evidence type="ECO:0008006" key="4">
    <source>
        <dbReference type="Google" id="ProtNLM"/>
    </source>
</evidence>
<dbReference type="EMBL" id="KV417306">
    <property type="protein sequence ID" value="KZO92925.1"/>
    <property type="molecule type" value="Genomic_DNA"/>
</dbReference>
<organism evidence="2 3">
    <name type="scientific">Calocera viscosa (strain TUFC12733)</name>
    <dbReference type="NCBI Taxonomy" id="1330018"/>
    <lineage>
        <taxon>Eukaryota</taxon>
        <taxon>Fungi</taxon>
        <taxon>Dikarya</taxon>
        <taxon>Basidiomycota</taxon>
        <taxon>Agaricomycotina</taxon>
        <taxon>Dacrymycetes</taxon>
        <taxon>Dacrymycetales</taxon>
        <taxon>Dacrymycetaceae</taxon>
        <taxon>Calocera</taxon>
    </lineage>
</organism>
<name>A0A167ISY4_CALVF</name>
<feature type="compositionally biased region" description="Basic and acidic residues" evidence="1">
    <location>
        <begin position="1"/>
        <end position="23"/>
    </location>
</feature>
<dbReference type="PANTHER" id="PTHR37563">
    <property type="entry name" value="PHYTANOYL-COA DIOXYGENASE FAMILY PROTEIN (AFU_ORTHOLOGUE AFUA_2G03330)"/>
    <property type="match status" value="1"/>
</dbReference>
<dbReference type="InterPro" id="IPR051961">
    <property type="entry name" value="Fungal_Metabolite_Diox"/>
</dbReference>
<feature type="region of interest" description="Disordered" evidence="1">
    <location>
        <begin position="1"/>
        <end position="25"/>
    </location>
</feature>
<dbReference type="Proteomes" id="UP000076738">
    <property type="component" value="Unassembled WGS sequence"/>
</dbReference>
<evidence type="ECO:0000256" key="1">
    <source>
        <dbReference type="SAM" id="MobiDB-lite"/>
    </source>
</evidence>
<dbReference type="InterPro" id="IPR008775">
    <property type="entry name" value="Phytyl_CoA_dOase-like"/>
</dbReference>
<evidence type="ECO:0000313" key="3">
    <source>
        <dbReference type="Proteomes" id="UP000076738"/>
    </source>
</evidence>
<proteinExistence type="predicted"/>
<reference evidence="2 3" key="1">
    <citation type="journal article" date="2016" name="Mol. Biol. Evol.">
        <title>Comparative Genomics of Early-Diverging Mushroom-Forming Fungi Provides Insights into the Origins of Lignocellulose Decay Capabilities.</title>
        <authorList>
            <person name="Nagy L.G."/>
            <person name="Riley R."/>
            <person name="Tritt A."/>
            <person name="Adam C."/>
            <person name="Daum C."/>
            <person name="Floudas D."/>
            <person name="Sun H."/>
            <person name="Yadav J.S."/>
            <person name="Pangilinan J."/>
            <person name="Larsson K.H."/>
            <person name="Matsuura K."/>
            <person name="Barry K."/>
            <person name="Labutti K."/>
            <person name="Kuo R."/>
            <person name="Ohm R.A."/>
            <person name="Bhattacharya S.S."/>
            <person name="Shirouzu T."/>
            <person name="Yoshinaga Y."/>
            <person name="Martin F.M."/>
            <person name="Grigoriev I.V."/>
            <person name="Hibbett D.S."/>
        </authorList>
    </citation>
    <scope>NUCLEOTIDE SEQUENCE [LARGE SCALE GENOMIC DNA]</scope>
    <source>
        <strain evidence="2 3">TUFC12733</strain>
    </source>
</reference>
<dbReference type="AlphaFoldDB" id="A0A167ISY4"/>
<keyword evidence="3" id="KW-1185">Reference proteome</keyword>
<dbReference type="SUPFAM" id="SSF51197">
    <property type="entry name" value="Clavaminate synthase-like"/>
    <property type="match status" value="1"/>
</dbReference>
<sequence length="326" mass="36304">MATPHQREIKVQSIKPSEEERSTGKLSEANLKRALEIMHEDGLLMIEDAVEHEHLDKLNERMTSDAFALWEGGFRKGPQETGNIQIDPPVESGLFFEDVFLNRLAVCVTSAYLGGKPRMTFNSGNAAMHGTASQDIHSDFGNFGKVPSRPFAVVINTGLVPMSPANGSTELWLGTHVLPRSTPETDAQIVISPEAHNKIQRSAMERRKSDVPGKGPFQPIVPKGALMIRDLRLWHGGKPNPTDVPRIMVAQIHFAPGYRNPMRLQMPRELRGVVEAREDIDVAVDWVDGKVDNLRSTTQHTFNFLEEERRVPHAEMEQGKWAAVGA</sequence>
<gene>
    <name evidence="2" type="ORF">CALVIDRAFT_519721</name>
</gene>
<dbReference type="Pfam" id="PF05721">
    <property type="entry name" value="PhyH"/>
    <property type="match status" value="1"/>
</dbReference>